<organism evidence="2 3">
    <name type="scientific">Pontibacter aquaedesilientis</name>
    <dbReference type="NCBI Taxonomy" id="2766980"/>
    <lineage>
        <taxon>Bacteria</taxon>
        <taxon>Pseudomonadati</taxon>
        <taxon>Bacteroidota</taxon>
        <taxon>Cytophagia</taxon>
        <taxon>Cytophagales</taxon>
        <taxon>Hymenobacteraceae</taxon>
        <taxon>Pontibacter</taxon>
    </lineage>
</organism>
<name>A0ABR7XHG0_9BACT</name>
<evidence type="ECO:0000313" key="3">
    <source>
        <dbReference type="Proteomes" id="UP000625551"/>
    </source>
</evidence>
<protein>
    <submittedName>
        <fullName evidence="2">GNAT family N-acetyltransferase</fullName>
    </submittedName>
</protein>
<accession>A0ABR7XHG0</accession>
<reference evidence="2 3" key="1">
    <citation type="submission" date="2020-09" db="EMBL/GenBank/DDBJ databases">
        <title>Genome sequencing and assembly of Pontibacter sp.</title>
        <authorList>
            <person name="Chhetri G."/>
        </authorList>
    </citation>
    <scope>NUCLEOTIDE SEQUENCE [LARGE SCALE GENOMIC DNA]</scope>
    <source>
        <strain evidence="2 3">JH31</strain>
    </source>
</reference>
<feature type="domain" description="BioF2-like acetyltransferase" evidence="1">
    <location>
        <begin position="190"/>
        <end position="328"/>
    </location>
</feature>
<dbReference type="SUPFAM" id="SSF55729">
    <property type="entry name" value="Acyl-CoA N-acyltransferases (Nat)"/>
    <property type="match status" value="1"/>
</dbReference>
<dbReference type="InterPro" id="IPR038740">
    <property type="entry name" value="BioF2-like_GNAT_dom"/>
</dbReference>
<dbReference type="RefSeq" id="WP_191183867.1">
    <property type="nucleotide sequence ID" value="NZ_JACXAJ010000004.1"/>
</dbReference>
<proteinExistence type="predicted"/>
<comment type="caution">
    <text evidence="2">The sequence shown here is derived from an EMBL/GenBank/DDBJ whole genome shotgun (WGS) entry which is preliminary data.</text>
</comment>
<evidence type="ECO:0000259" key="1">
    <source>
        <dbReference type="Pfam" id="PF13480"/>
    </source>
</evidence>
<sequence>MNQDMTLDSPFAQICEEESIGTLKLLTGSDVLTCLCSQDFLEKWDHLYQSCPWSTVFQSPAFVSTWYNLYQDAYLPVMIMSESNSNLTGLISLALPKSKRKGKKHFIVGAGHHEADYQTWLADESDGDQFILGALTELRKRFPNNELMLRHLPPNTPLDWINDNPSWKSKCVLQSFKRPLVVFKDFSISRRDRKRISRLKDKSNFEQILNDTDFASLLDEIAANYDFRQGAMFNKYPFRNDAQNAAFLLALYRQKLLHLTVLRNAQGIVASVAALIGKNRAHLGGINFHSPHYASYSPGFVHFLLLSQQLAGQGYEYFDLTPGGDSYKDRLATEHDVVHVLVTTKSKLYYYKRWIRKSIYDYLMRSGIRPMTLELLLKKKLYLIKEKGLGSLLADRVRNYLPKRQQKLYTFNVRHITAKPACFIKQNSLHDLLNYEFNGKGPTKWEFLEAAMHRLELGEQVYTASQEGVLQACIWLRKNPAATHTDNMKIPTGALLLYGIYYHPHHLHSLADFLSNVTLEVATGTDEKLLYALLDVNDKTLEAVLKDAGFDAIETQC</sequence>
<keyword evidence="3" id="KW-1185">Reference proteome</keyword>
<gene>
    <name evidence="2" type="ORF">H9Q13_11140</name>
</gene>
<dbReference type="Pfam" id="PF13480">
    <property type="entry name" value="Acetyltransf_6"/>
    <property type="match status" value="1"/>
</dbReference>
<dbReference type="InterPro" id="IPR016181">
    <property type="entry name" value="Acyl_CoA_acyltransferase"/>
</dbReference>
<evidence type="ECO:0000313" key="2">
    <source>
        <dbReference type="EMBL" id="MBD1397720.1"/>
    </source>
</evidence>
<dbReference type="EMBL" id="JACXAJ010000004">
    <property type="protein sequence ID" value="MBD1397720.1"/>
    <property type="molecule type" value="Genomic_DNA"/>
</dbReference>
<dbReference type="Proteomes" id="UP000625551">
    <property type="component" value="Unassembled WGS sequence"/>
</dbReference>